<dbReference type="InterPro" id="IPR047153">
    <property type="entry name" value="TRIM45/56/19-like"/>
</dbReference>
<protein>
    <recommendedName>
        <fullName evidence="9">TRIM56</fullName>
    </recommendedName>
</protein>
<dbReference type="GeneID" id="119719079"/>
<dbReference type="InterPro" id="IPR000315">
    <property type="entry name" value="Znf_B-box"/>
</dbReference>
<dbReference type="Proteomes" id="UP000887568">
    <property type="component" value="Unplaced"/>
</dbReference>
<dbReference type="EnsemblMetazoa" id="XM_038188390.1">
    <property type="protein sequence ID" value="XP_038044318.1"/>
    <property type="gene ID" value="LOC119719079"/>
</dbReference>
<evidence type="ECO:0000313" key="7">
    <source>
        <dbReference type="EnsemblMetazoa" id="XP_038044318.1"/>
    </source>
</evidence>
<evidence type="ECO:0000256" key="2">
    <source>
        <dbReference type="ARBA" id="ARBA00022771"/>
    </source>
</evidence>
<dbReference type="InterPro" id="IPR018957">
    <property type="entry name" value="Znf_C3HC4_RING-type"/>
</dbReference>
<dbReference type="SUPFAM" id="SSF57845">
    <property type="entry name" value="B-box zinc-binding domain"/>
    <property type="match status" value="1"/>
</dbReference>
<dbReference type="SMART" id="SM00336">
    <property type="entry name" value="BBOX"/>
    <property type="match status" value="2"/>
</dbReference>
<dbReference type="InterPro" id="IPR013087">
    <property type="entry name" value="Znf_C2H2_type"/>
</dbReference>
<accession>A0A913YXQ4</accession>
<evidence type="ECO:0000259" key="5">
    <source>
        <dbReference type="PROSITE" id="PS50089"/>
    </source>
</evidence>
<evidence type="ECO:0000313" key="8">
    <source>
        <dbReference type="Proteomes" id="UP000887568"/>
    </source>
</evidence>
<dbReference type="OrthoDB" id="6049135at2759"/>
<feature type="domain" description="RING-type" evidence="5">
    <location>
        <begin position="21"/>
        <end position="65"/>
    </location>
</feature>
<proteinExistence type="predicted"/>
<dbReference type="PANTHER" id="PTHR25462">
    <property type="entry name" value="BONUS, ISOFORM C-RELATED"/>
    <property type="match status" value="1"/>
</dbReference>
<keyword evidence="8" id="KW-1185">Reference proteome</keyword>
<evidence type="ECO:0008006" key="9">
    <source>
        <dbReference type="Google" id="ProtNLM"/>
    </source>
</evidence>
<keyword evidence="1" id="KW-0479">Metal-binding</keyword>
<dbReference type="GO" id="GO:0008270">
    <property type="term" value="F:zinc ion binding"/>
    <property type="evidence" value="ECO:0007669"/>
    <property type="project" value="UniProtKB-KW"/>
</dbReference>
<dbReference type="PROSITE" id="PS00518">
    <property type="entry name" value="ZF_RING_1"/>
    <property type="match status" value="1"/>
</dbReference>
<keyword evidence="3" id="KW-0862">Zinc</keyword>
<dbReference type="SMART" id="SM00184">
    <property type="entry name" value="RING"/>
    <property type="match status" value="1"/>
</dbReference>
<dbReference type="AlphaFoldDB" id="A0A913YXQ4"/>
<feature type="domain" description="B box-type" evidence="6">
    <location>
        <begin position="106"/>
        <end position="153"/>
    </location>
</feature>
<dbReference type="Pfam" id="PF00643">
    <property type="entry name" value="zf-B_box"/>
    <property type="match status" value="2"/>
</dbReference>
<name>A0A913YXQ4_PATMI</name>
<evidence type="ECO:0000256" key="4">
    <source>
        <dbReference type="PROSITE-ProRule" id="PRU00024"/>
    </source>
</evidence>
<evidence type="ECO:0000256" key="1">
    <source>
        <dbReference type="ARBA" id="ARBA00022723"/>
    </source>
</evidence>
<reference evidence="7" key="1">
    <citation type="submission" date="2022-11" db="UniProtKB">
        <authorList>
            <consortium name="EnsemblMetazoa"/>
        </authorList>
    </citation>
    <scope>IDENTIFICATION</scope>
</reference>
<dbReference type="PROSITE" id="PS50089">
    <property type="entry name" value="ZF_RING_2"/>
    <property type="match status" value="1"/>
</dbReference>
<dbReference type="InterPro" id="IPR017907">
    <property type="entry name" value="Znf_RING_CS"/>
</dbReference>
<dbReference type="InterPro" id="IPR013083">
    <property type="entry name" value="Znf_RING/FYVE/PHD"/>
</dbReference>
<dbReference type="Gene3D" id="3.30.40.10">
    <property type="entry name" value="Zinc/RING finger domain, C3HC4 (zinc finger)"/>
    <property type="match status" value="1"/>
</dbReference>
<dbReference type="PANTHER" id="PTHR25462:SF296">
    <property type="entry name" value="MEIOTIC P26, ISOFORM F"/>
    <property type="match status" value="1"/>
</dbReference>
<dbReference type="PROSITE" id="PS50119">
    <property type="entry name" value="ZF_BBOX"/>
    <property type="match status" value="2"/>
</dbReference>
<dbReference type="PROSITE" id="PS00028">
    <property type="entry name" value="ZINC_FINGER_C2H2_1"/>
    <property type="match status" value="1"/>
</dbReference>
<feature type="domain" description="B box-type" evidence="6">
    <location>
        <begin position="167"/>
        <end position="210"/>
    </location>
</feature>
<dbReference type="SUPFAM" id="SSF57850">
    <property type="entry name" value="RING/U-box"/>
    <property type="match status" value="1"/>
</dbReference>
<sequence length="579" mass="65029">MATGTALTTSPDQMGKNNLICSICQSRYREPKILDCLHSFCESCLEKYYFNKHEGAARIPCPECQQEMQVPDQGIQGLTTNCYLSGKVETSLQEKVENARSFTGESEVPLCEICDDENEAVNICWNCEQMICSNCKKIHARIATSSSHTVSTLEEIHQGKVALLKSEDHGSCRQHSGKERNFYCETCEEFICQDCTIKDHSKPQHNYFDSVTASVKCRQSLKDLFPAVARHIDGLERSSVITSQDKQEITNNIENTIQDVKDRAAMVRNAILTQENELIDQIRLAENNHYKPLNRHERTVTMMMQRARYSLDTATKFESAATDSQLLTLFPTFRKSIQSLANEKPPQTDHNFHQRCALKFKQSDQINIGKLHPDVLWELWDEFTEFHEGGLLGRIKLKSACGIVATQVDEIAVAEFHPNILPLQQSTSQVIIFNIEGKHKRTIKSTIDNASKHLGIAAARNQLVIADGTSNVKIHNRDNEVVSVSVAVRNDGNIVVGDIKRKVLTEHNANNCSVIRTIPLEIAPSYLAVDVDDSRSLPISRESNPVSAGVVAAHYPEGNFCHTRCTHVINAERVRKLNI</sequence>
<keyword evidence="2 4" id="KW-0863">Zinc-finger</keyword>
<organism evidence="7 8">
    <name type="scientific">Patiria miniata</name>
    <name type="common">Bat star</name>
    <name type="synonym">Asterina miniata</name>
    <dbReference type="NCBI Taxonomy" id="46514"/>
    <lineage>
        <taxon>Eukaryota</taxon>
        <taxon>Metazoa</taxon>
        <taxon>Echinodermata</taxon>
        <taxon>Eleutherozoa</taxon>
        <taxon>Asterozoa</taxon>
        <taxon>Asteroidea</taxon>
        <taxon>Valvatacea</taxon>
        <taxon>Valvatida</taxon>
        <taxon>Asterinidae</taxon>
        <taxon>Patiria</taxon>
    </lineage>
</organism>
<dbReference type="Gene3D" id="3.30.160.60">
    <property type="entry name" value="Classic Zinc Finger"/>
    <property type="match status" value="1"/>
</dbReference>
<evidence type="ECO:0000256" key="3">
    <source>
        <dbReference type="ARBA" id="ARBA00022833"/>
    </source>
</evidence>
<dbReference type="Pfam" id="PF00097">
    <property type="entry name" value="zf-C3HC4"/>
    <property type="match status" value="1"/>
</dbReference>
<dbReference type="Gene3D" id="4.10.830.40">
    <property type="match status" value="1"/>
</dbReference>
<dbReference type="RefSeq" id="XP_038044318.1">
    <property type="nucleotide sequence ID" value="XM_038188390.1"/>
</dbReference>
<dbReference type="InterPro" id="IPR001841">
    <property type="entry name" value="Znf_RING"/>
</dbReference>
<evidence type="ECO:0000259" key="6">
    <source>
        <dbReference type="PROSITE" id="PS50119"/>
    </source>
</evidence>
<dbReference type="OMA" id="CHTRCTH"/>